<dbReference type="CDD" id="cd06558">
    <property type="entry name" value="crotonase-like"/>
    <property type="match status" value="1"/>
</dbReference>
<dbReference type="InterPro" id="IPR001753">
    <property type="entry name" value="Enoyl-CoA_hydra/iso"/>
</dbReference>
<dbReference type="Pfam" id="PF00067">
    <property type="entry name" value="p450"/>
    <property type="match status" value="1"/>
</dbReference>
<gene>
    <name evidence="4" type="ORF">IHE71_21995</name>
</gene>
<evidence type="ECO:0000256" key="1">
    <source>
        <dbReference type="ARBA" id="ARBA00010617"/>
    </source>
</evidence>
<dbReference type="PROSITE" id="PS00086">
    <property type="entry name" value="CYTOCHROME_P450"/>
    <property type="match status" value="1"/>
</dbReference>
<dbReference type="SUPFAM" id="SSF52096">
    <property type="entry name" value="ClpP/crotonase"/>
    <property type="match status" value="1"/>
</dbReference>
<name>A0ABR9N3X6_9MICO</name>
<comment type="similarity">
    <text evidence="2">Belongs to the enoyl-CoA hydratase/isomerase family.</text>
</comment>
<feature type="region of interest" description="Disordered" evidence="3">
    <location>
        <begin position="696"/>
        <end position="715"/>
    </location>
</feature>
<dbReference type="InterPro" id="IPR018376">
    <property type="entry name" value="Enoyl-CoA_hyd/isom_CS"/>
</dbReference>
<dbReference type="InterPro" id="IPR002401">
    <property type="entry name" value="Cyt_P450_E_grp-I"/>
</dbReference>
<keyword evidence="5" id="KW-1185">Reference proteome</keyword>
<dbReference type="Gene3D" id="3.90.226.10">
    <property type="entry name" value="2-enoyl-CoA Hydratase, Chain A, domain 1"/>
    <property type="match status" value="1"/>
</dbReference>
<accession>A0ABR9N3X6</accession>
<dbReference type="SUPFAM" id="SSF48264">
    <property type="entry name" value="Cytochrome P450"/>
    <property type="match status" value="1"/>
</dbReference>
<feature type="compositionally biased region" description="Low complexity" evidence="3">
    <location>
        <begin position="702"/>
        <end position="715"/>
    </location>
</feature>
<dbReference type="PANTHER" id="PTHR46696">
    <property type="entry name" value="P450, PUTATIVE (EUROFUNG)-RELATED"/>
    <property type="match status" value="1"/>
</dbReference>
<dbReference type="InterPro" id="IPR029045">
    <property type="entry name" value="ClpP/crotonase-like_dom_sf"/>
</dbReference>
<dbReference type="RefSeq" id="WP_192864901.1">
    <property type="nucleotide sequence ID" value="NZ_JADAQT010000108.1"/>
</dbReference>
<comment type="caution">
    <text evidence="4">The sequence shown here is derived from an EMBL/GenBank/DDBJ whole genome shotgun (WGS) entry which is preliminary data.</text>
</comment>
<dbReference type="PRINTS" id="PR00463">
    <property type="entry name" value="EP450I"/>
</dbReference>
<proteinExistence type="inferred from homology"/>
<dbReference type="Pfam" id="PF00378">
    <property type="entry name" value="ECH_1"/>
    <property type="match status" value="1"/>
</dbReference>
<protein>
    <submittedName>
        <fullName evidence="4">Cytochrome P450</fullName>
    </submittedName>
</protein>
<feature type="region of interest" description="Disordered" evidence="3">
    <location>
        <begin position="1"/>
        <end position="28"/>
    </location>
</feature>
<feature type="region of interest" description="Disordered" evidence="3">
    <location>
        <begin position="421"/>
        <end position="484"/>
    </location>
</feature>
<dbReference type="InterPro" id="IPR036396">
    <property type="entry name" value="Cyt_P450_sf"/>
</dbReference>
<dbReference type="Proteomes" id="UP000625527">
    <property type="component" value="Unassembled WGS sequence"/>
</dbReference>
<organism evidence="4 5">
    <name type="scientific">Myceligenerans pegani</name>
    <dbReference type="NCBI Taxonomy" id="2776917"/>
    <lineage>
        <taxon>Bacteria</taxon>
        <taxon>Bacillati</taxon>
        <taxon>Actinomycetota</taxon>
        <taxon>Actinomycetes</taxon>
        <taxon>Micrococcales</taxon>
        <taxon>Promicromonosporaceae</taxon>
        <taxon>Myceligenerans</taxon>
    </lineage>
</organism>
<sequence>MFDRTGRSRTANDAAAPSDHDSRETQRRVRELVRRLSTPEGRADPHVIYDELRAMGPAVRTPWGAWLVTSDSVSHEVLRGPGWRTVDAAWRTERQPTWVRHPGLKFLHDSALGTNPPGHAALRRSLGAFVSPQTIAGLTPQIVRTVHEYVDRFEAALRADGEADFGALVGDRLPMAVLCIVLGLPHEDIALLCDMSRALSNVHDLAPGRERLAQADRAGRLWNAYWEQLVTEPRSRLPEGSPLVRWLDTETDPAVRAAAGSQLNVMIEAGLETTTSLLSEGLVQLLRRPDQAAWLLEHPESVDGAVEELVRLVTPAQLLTRYATEDTELPGGVPVAAGQVVHVVIAAANHDPAVYHAPHDLDLSRPPRRNLAFGVGMHYCLGAPLARLEATTLFPELLRRLDLELAGPVGYDESLAFRGTRSVPVRRRSRPTAERTTAERPTGERPTEERTAGEPTRATDQPTASDATTETAGTASEASPAGAFGPVVVERDDAVLLVTLTRPDGDNRLDRATLTALADVLDSLPDDVGAVVLRAEGSHFCVGADLDELGRLAADDPNGYRDLVALTDHVLHAWRTCLPVTVAALHGSVVGAGLGLATASDLRVAATGTRLRAPETILGIPVGASEMLDRVIAEIGASRTRVMLLLGDAVGTEQALADGLVHHVVPAEDVWVEARRLARRITRRDRQAVRITKQTMARLPQDGPDPARAAGADAWEAPQARALRRRVATDDAR</sequence>
<evidence type="ECO:0000313" key="4">
    <source>
        <dbReference type="EMBL" id="MBE1878372.1"/>
    </source>
</evidence>
<feature type="compositionally biased region" description="Basic and acidic residues" evidence="3">
    <location>
        <begin position="431"/>
        <end position="452"/>
    </location>
</feature>
<dbReference type="InterPro" id="IPR017972">
    <property type="entry name" value="Cyt_P450_CS"/>
</dbReference>
<evidence type="ECO:0000256" key="3">
    <source>
        <dbReference type="SAM" id="MobiDB-lite"/>
    </source>
</evidence>
<comment type="similarity">
    <text evidence="1">Belongs to the cytochrome P450 family.</text>
</comment>
<dbReference type="Gene3D" id="1.10.630.10">
    <property type="entry name" value="Cytochrome P450"/>
    <property type="match status" value="1"/>
</dbReference>
<dbReference type="EMBL" id="JADAQT010000108">
    <property type="protein sequence ID" value="MBE1878372.1"/>
    <property type="molecule type" value="Genomic_DNA"/>
</dbReference>
<evidence type="ECO:0000313" key="5">
    <source>
        <dbReference type="Proteomes" id="UP000625527"/>
    </source>
</evidence>
<dbReference type="PRINTS" id="PR00385">
    <property type="entry name" value="P450"/>
</dbReference>
<dbReference type="PANTHER" id="PTHR46696:SF1">
    <property type="entry name" value="CYTOCHROME P450 YJIB-RELATED"/>
    <property type="match status" value="1"/>
</dbReference>
<dbReference type="InterPro" id="IPR001128">
    <property type="entry name" value="Cyt_P450"/>
</dbReference>
<reference evidence="4 5" key="1">
    <citation type="submission" date="2020-10" db="EMBL/GenBank/DDBJ databases">
        <title>Myceligenerans pegani sp. nov., an endophytic actinomycete isolated from Peganum harmala L. in Xinjiang, China.</title>
        <authorList>
            <person name="Xin L."/>
        </authorList>
    </citation>
    <scope>NUCLEOTIDE SEQUENCE [LARGE SCALE GENOMIC DNA]</scope>
    <source>
        <strain evidence="4 5">TRM65318</strain>
    </source>
</reference>
<feature type="compositionally biased region" description="Low complexity" evidence="3">
    <location>
        <begin position="453"/>
        <end position="483"/>
    </location>
</feature>
<evidence type="ECO:0000256" key="2">
    <source>
        <dbReference type="RuleBase" id="RU003707"/>
    </source>
</evidence>
<feature type="compositionally biased region" description="Basic and acidic residues" evidence="3">
    <location>
        <begin position="18"/>
        <end position="28"/>
    </location>
</feature>
<dbReference type="PROSITE" id="PS00166">
    <property type="entry name" value="ENOYL_COA_HYDRATASE"/>
    <property type="match status" value="1"/>
</dbReference>